<evidence type="ECO:0000313" key="1">
    <source>
        <dbReference type="EMBL" id="KAJ4443042.1"/>
    </source>
</evidence>
<keyword evidence="2" id="KW-1185">Reference proteome</keyword>
<dbReference type="Proteomes" id="UP001148838">
    <property type="component" value="Unassembled WGS sequence"/>
</dbReference>
<comment type="caution">
    <text evidence="1">The sequence shown here is derived from an EMBL/GenBank/DDBJ whole genome shotgun (WGS) entry which is preliminary data.</text>
</comment>
<gene>
    <name evidence="1" type="ORF">ANN_04692</name>
</gene>
<organism evidence="1 2">
    <name type="scientific">Periplaneta americana</name>
    <name type="common">American cockroach</name>
    <name type="synonym">Blatta americana</name>
    <dbReference type="NCBI Taxonomy" id="6978"/>
    <lineage>
        <taxon>Eukaryota</taxon>
        <taxon>Metazoa</taxon>
        <taxon>Ecdysozoa</taxon>
        <taxon>Arthropoda</taxon>
        <taxon>Hexapoda</taxon>
        <taxon>Insecta</taxon>
        <taxon>Pterygota</taxon>
        <taxon>Neoptera</taxon>
        <taxon>Polyneoptera</taxon>
        <taxon>Dictyoptera</taxon>
        <taxon>Blattodea</taxon>
        <taxon>Blattoidea</taxon>
        <taxon>Blattidae</taxon>
        <taxon>Blattinae</taxon>
        <taxon>Periplaneta</taxon>
    </lineage>
</organism>
<protein>
    <submittedName>
        <fullName evidence="1">Uncharacterized protein</fullName>
    </submittedName>
</protein>
<name>A0ABQ8TB63_PERAM</name>
<proteinExistence type="predicted"/>
<reference evidence="1 2" key="1">
    <citation type="journal article" date="2022" name="Allergy">
        <title>Genome assembly and annotation of Periplaneta americana reveal a comprehensive cockroach allergen profile.</title>
        <authorList>
            <person name="Wang L."/>
            <person name="Xiong Q."/>
            <person name="Saelim N."/>
            <person name="Wang L."/>
            <person name="Nong W."/>
            <person name="Wan A.T."/>
            <person name="Shi M."/>
            <person name="Liu X."/>
            <person name="Cao Q."/>
            <person name="Hui J.H.L."/>
            <person name="Sookrung N."/>
            <person name="Leung T.F."/>
            <person name="Tungtrongchitr A."/>
            <person name="Tsui S.K.W."/>
        </authorList>
    </citation>
    <scope>NUCLEOTIDE SEQUENCE [LARGE SCALE GENOMIC DNA]</scope>
    <source>
        <strain evidence="1">PWHHKU_190912</strain>
    </source>
</reference>
<accession>A0ABQ8TB63</accession>
<evidence type="ECO:0000313" key="2">
    <source>
        <dbReference type="Proteomes" id="UP001148838"/>
    </source>
</evidence>
<dbReference type="EMBL" id="JAJSOF020000013">
    <property type="protein sequence ID" value="KAJ4443042.1"/>
    <property type="molecule type" value="Genomic_DNA"/>
</dbReference>
<sequence length="152" mass="17838">MPVMSKFEYSFQNNTQLPSSGYDILQMLELPHSAITRPHTSGLFPCGHIKSLIYETLVEIDEELVAVLSYNKHQRYFGYERRQQHDAAEEENILNAVQCSTRTTRRVGQWVGVGQRTLRVNELHMYHLKEVQHLEPQNQAHGRVLHLVKWKW</sequence>